<evidence type="ECO:0000256" key="1">
    <source>
        <dbReference type="ARBA" id="ARBA00004141"/>
    </source>
</evidence>
<comment type="similarity">
    <text evidence="5">Belongs to the SAT4 family.</text>
</comment>
<evidence type="ECO:0000256" key="7">
    <source>
        <dbReference type="SAM" id="Phobius"/>
    </source>
</evidence>
<organism evidence="9 10">
    <name type="scientific">Aspergillus campestris (strain IBT 28561)</name>
    <dbReference type="NCBI Taxonomy" id="1392248"/>
    <lineage>
        <taxon>Eukaryota</taxon>
        <taxon>Fungi</taxon>
        <taxon>Dikarya</taxon>
        <taxon>Ascomycota</taxon>
        <taxon>Pezizomycotina</taxon>
        <taxon>Eurotiomycetes</taxon>
        <taxon>Eurotiomycetidae</taxon>
        <taxon>Eurotiales</taxon>
        <taxon>Aspergillaceae</taxon>
        <taxon>Aspergillus</taxon>
        <taxon>Aspergillus subgen. Circumdati</taxon>
    </lineage>
</organism>
<name>A0A2I1CW26_ASPC2</name>
<accession>A0A2I1CW26</accession>
<dbReference type="InterPro" id="IPR049326">
    <property type="entry name" value="Rhodopsin_dom_fungi"/>
</dbReference>
<dbReference type="RefSeq" id="XP_024690423.1">
    <property type="nucleotide sequence ID" value="XM_024841699.1"/>
</dbReference>
<reference evidence="9" key="1">
    <citation type="submission" date="2016-12" db="EMBL/GenBank/DDBJ databases">
        <title>The genomes of Aspergillus section Nigri reveals drivers in fungal speciation.</title>
        <authorList>
            <consortium name="DOE Joint Genome Institute"/>
            <person name="Vesth T.C."/>
            <person name="Nybo J."/>
            <person name="Theobald S."/>
            <person name="Brandl J."/>
            <person name="Frisvad J.C."/>
            <person name="Nielsen K.F."/>
            <person name="Lyhne E.K."/>
            <person name="Kogle M.E."/>
            <person name="Kuo A."/>
            <person name="Riley R."/>
            <person name="Clum A."/>
            <person name="Nolan M."/>
            <person name="Lipzen A."/>
            <person name="Salamov A."/>
            <person name="Henrissat B."/>
            <person name="Wiebenga A."/>
            <person name="De vries R.P."/>
            <person name="Grigoriev I.V."/>
            <person name="Mortensen U.H."/>
            <person name="Andersen M.R."/>
            <person name="Baker S.E."/>
        </authorList>
    </citation>
    <scope>NUCLEOTIDE SEQUENCE</scope>
    <source>
        <strain evidence="9">IBT 28561</strain>
    </source>
</reference>
<dbReference type="Proteomes" id="UP000234254">
    <property type="component" value="Unassembled WGS sequence"/>
</dbReference>
<dbReference type="OrthoDB" id="5398233at2759"/>
<feature type="transmembrane region" description="Helical" evidence="7">
    <location>
        <begin position="126"/>
        <end position="153"/>
    </location>
</feature>
<dbReference type="InterPro" id="IPR052337">
    <property type="entry name" value="SAT4-like"/>
</dbReference>
<evidence type="ECO:0000256" key="4">
    <source>
        <dbReference type="ARBA" id="ARBA00023136"/>
    </source>
</evidence>
<dbReference type="EMBL" id="MSFM01000011">
    <property type="protein sequence ID" value="PKY01829.1"/>
    <property type="molecule type" value="Genomic_DNA"/>
</dbReference>
<comment type="caution">
    <text evidence="9">The sequence shown here is derived from an EMBL/GenBank/DDBJ whole genome shotgun (WGS) entry which is preliminary data.</text>
</comment>
<feature type="transmembrane region" description="Helical" evidence="7">
    <location>
        <begin position="6"/>
        <end position="25"/>
    </location>
</feature>
<feature type="transmembrane region" description="Helical" evidence="7">
    <location>
        <begin position="173"/>
        <end position="194"/>
    </location>
</feature>
<feature type="transmembrane region" description="Helical" evidence="7">
    <location>
        <begin position="37"/>
        <end position="58"/>
    </location>
</feature>
<evidence type="ECO:0000313" key="10">
    <source>
        <dbReference type="Proteomes" id="UP000234254"/>
    </source>
</evidence>
<keyword evidence="10" id="KW-1185">Reference proteome</keyword>
<proteinExistence type="inferred from homology"/>
<evidence type="ECO:0000259" key="8">
    <source>
        <dbReference type="Pfam" id="PF20684"/>
    </source>
</evidence>
<feature type="domain" description="Rhodopsin" evidence="8">
    <location>
        <begin position="22"/>
        <end position="265"/>
    </location>
</feature>
<feature type="transmembrane region" description="Helical" evidence="7">
    <location>
        <begin position="93"/>
        <end position="114"/>
    </location>
</feature>
<keyword evidence="4 7" id="KW-0472">Membrane</keyword>
<protein>
    <recommendedName>
        <fullName evidence="8">Rhodopsin domain-containing protein</fullName>
    </recommendedName>
</protein>
<dbReference type="GO" id="GO:0016020">
    <property type="term" value="C:membrane"/>
    <property type="evidence" value="ECO:0007669"/>
    <property type="project" value="UniProtKB-SubCell"/>
</dbReference>
<keyword evidence="2 7" id="KW-0812">Transmembrane</keyword>
<evidence type="ECO:0000313" key="9">
    <source>
        <dbReference type="EMBL" id="PKY01829.1"/>
    </source>
</evidence>
<evidence type="ECO:0000256" key="3">
    <source>
        <dbReference type="ARBA" id="ARBA00022989"/>
    </source>
</evidence>
<dbReference type="Pfam" id="PF20684">
    <property type="entry name" value="Fung_rhodopsin"/>
    <property type="match status" value="1"/>
</dbReference>
<feature type="transmembrane region" description="Helical" evidence="7">
    <location>
        <begin position="206"/>
        <end position="228"/>
    </location>
</feature>
<feature type="transmembrane region" description="Helical" evidence="7">
    <location>
        <begin position="240"/>
        <end position="263"/>
    </location>
</feature>
<evidence type="ECO:0000256" key="5">
    <source>
        <dbReference type="ARBA" id="ARBA00038359"/>
    </source>
</evidence>
<evidence type="ECO:0000256" key="2">
    <source>
        <dbReference type="ARBA" id="ARBA00022692"/>
    </source>
</evidence>
<dbReference type="PANTHER" id="PTHR33048">
    <property type="entry name" value="PTH11-LIKE INTEGRAL MEMBRANE PROTEIN (AFU_ORTHOLOGUE AFUA_5G11245)"/>
    <property type="match status" value="1"/>
</dbReference>
<feature type="region of interest" description="Disordered" evidence="6">
    <location>
        <begin position="310"/>
        <end position="345"/>
    </location>
</feature>
<keyword evidence="3 7" id="KW-1133">Transmembrane helix</keyword>
<gene>
    <name evidence="9" type="ORF">P168DRAFT_334794</name>
</gene>
<dbReference type="AlphaFoldDB" id="A0A2I1CW26"/>
<sequence>MVYNLTAELFAEWAIGIIVAGIRIYSRCFVDKRGLYWDDVFLILGLIFWTLMTITLYLCTDVYGSNIGLNPETALDIPDNEVQWYKIGSVCAFVAWIAYIVAVWAFKGVLVFLCTRLTMGLWQHRLSVIVGLLCIGTFLVSLIFDLAMCRPIHKNWQVKPYAGNNCTLRPLNYIVIEVLSIVTDLAVMCVPVPLVMTARIPATQKIMLVALFCSGIFVMICAILRAYYSVTDINTLATALGWASRECFVSVIIVCAPGIKPLFKRFRWFRTNMSSNEYSNSISHGKVFSSKTGNFNTLVSTHDRTPYEMAPSAGWRKHKAKPSSGESQEGIIPPSGAKQDGDADMGIRVTTDVRLELEKTQTGVSGRSHY</sequence>
<comment type="subcellular location">
    <subcellularLocation>
        <location evidence="1">Membrane</location>
        <topology evidence="1">Multi-pass membrane protein</topology>
    </subcellularLocation>
</comment>
<evidence type="ECO:0000256" key="6">
    <source>
        <dbReference type="SAM" id="MobiDB-lite"/>
    </source>
</evidence>
<dbReference type="VEuPathDB" id="FungiDB:P168DRAFT_334794"/>
<dbReference type="PANTHER" id="PTHR33048:SF152">
    <property type="entry name" value="INTEGRAL MEMBRANE PROTEIN"/>
    <property type="match status" value="1"/>
</dbReference>
<dbReference type="GeneID" id="36549225"/>